<dbReference type="Proteomes" id="UP001524642">
    <property type="component" value="Unassembled WGS sequence"/>
</dbReference>
<sequence length="161" mass="16844">MTPFFGKYRGKVESNLDPLMQGRLQVSVPAVLGTEVPGWAMPCVPYAGPGVGFLFLPPVGAHVWVEFEGGDPDYPVWTGCFWGPGEAPQPAIPSIKTLKTEAFSLTVNETVPGATITTLELQGGTKLTVDPTGATLAVPSGILALSGLQITLNNDALVVLP</sequence>
<dbReference type="InterPro" id="IPR037026">
    <property type="entry name" value="Vgr_OB-fold_dom_sf"/>
</dbReference>
<keyword evidence="3" id="KW-1185">Reference proteome</keyword>
<protein>
    <submittedName>
        <fullName evidence="2">Phage baseplate assembly protein V</fullName>
    </submittedName>
</protein>
<comment type="caution">
    <text evidence="2">The sequence shown here is derived from an EMBL/GenBank/DDBJ whole genome shotgun (WGS) entry which is preliminary data.</text>
</comment>
<feature type="domain" description="Gp5/Type VI secretion system Vgr protein OB-fold" evidence="1">
    <location>
        <begin position="8"/>
        <end position="82"/>
    </location>
</feature>
<accession>A0ABT1X6H0</accession>
<gene>
    <name evidence="2" type="ORF">NRP21_11920</name>
</gene>
<evidence type="ECO:0000313" key="3">
    <source>
        <dbReference type="Proteomes" id="UP001524642"/>
    </source>
</evidence>
<dbReference type="RefSeq" id="WP_257716420.1">
    <property type="nucleotide sequence ID" value="NZ_JANJOU010000008.1"/>
</dbReference>
<evidence type="ECO:0000313" key="2">
    <source>
        <dbReference type="EMBL" id="MCR0982757.1"/>
    </source>
</evidence>
<dbReference type="InterPro" id="IPR006531">
    <property type="entry name" value="Gp5/Vgr_OB"/>
</dbReference>
<dbReference type="EMBL" id="JANJOU010000008">
    <property type="protein sequence ID" value="MCR0982757.1"/>
    <property type="molecule type" value="Genomic_DNA"/>
</dbReference>
<dbReference type="SUPFAM" id="SSF69255">
    <property type="entry name" value="gp5 N-terminal domain-like"/>
    <property type="match status" value="1"/>
</dbReference>
<name>A0ABT1X6H0_9PROT</name>
<dbReference type="Pfam" id="PF04717">
    <property type="entry name" value="Phage_base_V"/>
    <property type="match status" value="1"/>
</dbReference>
<dbReference type="Gene3D" id="2.40.50.230">
    <property type="entry name" value="Gp5 N-terminal domain"/>
    <property type="match status" value="1"/>
</dbReference>
<reference evidence="2 3" key="1">
    <citation type="submission" date="2022-06" db="EMBL/GenBank/DDBJ databases">
        <title>Roseomonas CN29.</title>
        <authorList>
            <person name="Cheng Y."/>
            <person name="He X."/>
        </authorList>
    </citation>
    <scope>NUCLEOTIDE SEQUENCE [LARGE SCALE GENOMIC DNA]</scope>
    <source>
        <strain evidence="2 3">CN29</strain>
    </source>
</reference>
<proteinExistence type="predicted"/>
<organism evidence="2 3">
    <name type="scientific">Roseomonas populi</name>
    <dbReference type="NCBI Taxonomy" id="3121582"/>
    <lineage>
        <taxon>Bacteria</taxon>
        <taxon>Pseudomonadati</taxon>
        <taxon>Pseudomonadota</taxon>
        <taxon>Alphaproteobacteria</taxon>
        <taxon>Acetobacterales</taxon>
        <taxon>Roseomonadaceae</taxon>
        <taxon>Roseomonas</taxon>
    </lineage>
</organism>
<evidence type="ECO:0000259" key="1">
    <source>
        <dbReference type="Pfam" id="PF04717"/>
    </source>
</evidence>